<evidence type="ECO:0000313" key="1">
    <source>
        <dbReference type="EMBL" id="DAD95274.1"/>
    </source>
</evidence>
<organism evidence="1">
    <name type="scientific">Podoviridae sp. ctsNK10</name>
    <dbReference type="NCBI Taxonomy" id="2826582"/>
    <lineage>
        <taxon>Viruses</taxon>
        <taxon>Duplodnaviria</taxon>
        <taxon>Heunggongvirae</taxon>
        <taxon>Uroviricota</taxon>
        <taxon>Caudoviricetes</taxon>
    </lineage>
</organism>
<name>A0A8S5NLW1_9CAUD</name>
<protein>
    <submittedName>
        <fullName evidence="1">Uncharacterized protein</fullName>
    </submittedName>
</protein>
<accession>A0A8S5NLW1</accession>
<proteinExistence type="predicted"/>
<sequence>MLSIITYNYDTVHYALLGTYAFLDYTASSSLSPDGSHKSSCIIYRS</sequence>
<reference evidence="1" key="1">
    <citation type="journal article" date="2021" name="Proc. Natl. Acad. Sci. U.S.A.">
        <title>A Catalog of Tens of Thousands of Viruses from Human Metagenomes Reveals Hidden Associations with Chronic Diseases.</title>
        <authorList>
            <person name="Tisza M.J."/>
            <person name="Buck C.B."/>
        </authorList>
    </citation>
    <scope>NUCLEOTIDE SEQUENCE</scope>
    <source>
        <strain evidence="1">CtsNK10</strain>
    </source>
</reference>
<dbReference type="EMBL" id="BK015191">
    <property type="protein sequence ID" value="DAD95274.1"/>
    <property type="molecule type" value="Genomic_DNA"/>
</dbReference>